<dbReference type="InterPro" id="IPR022791">
    <property type="entry name" value="L-PG_synthase/AglD"/>
</dbReference>
<dbReference type="Proteomes" id="UP000198649">
    <property type="component" value="Unassembled WGS sequence"/>
</dbReference>
<feature type="transmembrane region" description="Helical" evidence="6">
    <location>
        <begin position="254"/>
        <end position="277"/>
    </location>
</feature>
<evidence type="ECO:0000256" key="4">
    <source>
        <dbReference type="ARBA" id="ARBA00022989"/>
    </source>
</evidence>
<keyword evidence="5 6" id="KW-0472">Membrane</keyword>
<evidence type="ECO:0000256" key="1">
    <source>
        <dbReference type="ARBA" id="ARBA00004651"/>
    </source>
</evidence>
<dbReference type="AlphaFoldDB" id="A0A1I3BDZ0"/>
<keyword evidence="4 6" id="KW-1133">Transmembrane helix</keyword>
<gene>
    <name evidence="7" type="ORF">SAMN05216561_10179</name>
</gene>
<feature type="transmembrane region" description="Helical" evidence="6">
    <location>
        <begin position="124"/>
        <end position="147"/>
    </location>
</feature>
<dbReference type="Pfam" id="PF03706">
    <property type="entry name" value="LPG_synthase_TM"/>
    <property type="match status" value="1"/>
</dbReference>
<evidence type="ECO:0000313" key="7">
    <source>
        <dbReference type="EMBL" id="SFH60370.1"/>
    </source>
</evidence>
<keyword evidence="3 6" id="KW-0812">Transmembrane</keyword>
<feature type="transmembrane region" description="Helical" evidence="6">
    <location>
        <begin position="12"/>
        <end position="29"/>
    </location>
</feature>
<reference evidence="7 8" key="1">
    <citation type="submission" date="2016-10" db="EMBL/GenBank/DDBJ databases">
        <authorList>
            <person name="de Groot N.N."/>
        </authorList>
    </citation>
    <scope>NUCLEOTIDE SEQUENCE [LARGE SCALE GENOMIC DNA]</scope>
    <source>
        <strain evidence="7 8">CGMCC 1.11156</strain>
    </source>
</reference>
<name>A0A1I3BDZ0_9ACTN</name>
<evidence type="ECO:0000256" key="2">
    <source>
        <dbReference type="ARBA" id="ARBA00022475"/>
    </source>
</evidence>
<dbReference type="STRING" id="1005945.SAMN05216561_10179"/>
<keyword evidence="8" id="KW-1185">Reference proteome</keyword>
<dbReference type="OrthoDB" id="6057470at2"/>
<accession>A0A1I3BDZ0</accession>
<feature type="transmembrane region" description="Helical" evidence="6">
    <location>
        <begin position="153"/>
        <end position="172"/>
    </location>
</feature>
<dbReference type="RefSeq" id="WP_091109486.1">
    <property type="nucleotide sequence ID" value="NZ_BKAF01000001.1"/>
</dbReference>
<organism evidence="7 8">
    <name type="scientific">Nocardioides psychrotolerans</name>
    <dbReference type="NCBI Taxonomy" id="1005945"/>
    <lineage>
        <taxon>Bacteria</taxon>
        <taxon>Bacillati</taxon>
        <taxon>Actinomycetota</taxon>
        <taxon>Actinomycetes</taxon>
        <taxon>Propionibacteriales</taxon>
        <taxon>Nocardioidaceae</taxon>
        <taxon>Nocardioides</taxon>
    </lineage>
</organism>
<evidence type="ECO:0000256" key="6">
    <source>
        <dbReference type="SAM" id="Phobius"/>
    </source>
</evidence>
<feature type="transmembrane region" description="Helical" evidence="6">
    <location>
        <begin position="193"/>
        <end position="215"/>
    </location>
</feature>
<dbReference type="EMBL" id="FOQG01000001">
    <property type="protein sequence ID" value="SFH60370.1"/>
    <property type="molecule type" value="Genomic_DNA"/>
</dbReference>
<protein>
    <recommendedName>
        <fullName evidence="9">Lysylphosphatidylglycerol synthase TM region</fullName>
    </recommendedName>
</protein>
<dbReference type="GO" id="GO:0005886">
    <property type="term" value="C:plasma membrane"/>
    <property type="evidence" value="ECO:0007669"/>
    <property type="project" value="UniProtKB-SubCell"/>
</dbReference>
<evidence type="ECO:0000256" key="5">
    <source>
        <dbReference type="ARBA" id="ARBA00023136"/>
    </source>
</evidence>
<sequence>MRPWLRRHGLDVARWVFLALVLVGAWWSLHDRGDEVMAAVTTTSPVGVAIAAVLVLLGLLATSTAWLRLLQGFGHRLPGTSGRAVFFVGQLGKYIPGSVWSMGAHAQLARSHDVPRRVTVSTSLVFLALNLATSGLVVGAAVLAGTWESVLPRWAVLVGVGACLVGLTPPVINRVGSLLSLGAGELRLRGRDVVLLVALMAFTWSCYAGLIVAVAPQPDAGLFPLAAGAFALAYAVGVLVVVAPAGVGAREVTLIALLAPVLGVAGATGVALLTRVLHSGGDLLLALLAWLHDRPRGGVPRRDLTGSA</sequence>
<keyword evidence="2" id="KW-1003">Cell membrane</keyword>
<evidence type="ECO:0000256" key="3">
    <source>
        <dbReference type="ARBA" id="ARBA00022692"/>
    </source>
</evidence>
<evidence type="ECO:0008006" key="9">
    <source>
        <dbReference type="Google" id="ProtNLM"/>
    </source>
</evidence>
<feature type="transmembrane region" description="Helical" evidence="6">
    <location>
        <begin position="221"/>
        <end position="242"/>
    </location>
</feature>
<proteinExistence type="predicted"/>
<comment type="subcellular location">
    <subcellularLocation>
        <location evidence="1">Cell membrane</location>
        <topology evidence="1">Multi-pass membrane protein</topology>
    </subcellularLocation>
</comment>
<evidence type="ECO:0000313" key="8">
    <source>
        <dbReference type="Proteomes" id="UP000198649"/>
    </source>
</evidence>
<feature type="transmembrane region" description="Helical" evidence="6">
    <location>
        <begin position="49"/>
        <end position="67"/>
    </location>
</feature>